<evidence type="ECO:0008006" key="5">
    <source>
        <dbReference type="Google" id="ProtNLM"/>
    </source>
</evidence>
<name>A0A1F4XK11_9BACT</name>
<dbReference type="EMBL" id="MEWR01000011">
    <property type="protein sequence ID" value="OGC82045.1"/>
    <property type="molecule type" value="Genomic_DNA"/>
</dbReference>
<dbReference type="InterPro" id="IPR007712">
    <property type="entry name" value="RelE/ParE_toxin"/>
</dbReference>
<evidence type="ECO:0000256" key="1">
    <source>
        <dbReference type="ARBA" id="ARBA00006226"/>
    </source>
</evidence>
<gene>
    <name evidence="3" type="ORF">A2V81_02725</name>
</gene>
<dbReference type="AlphaFoldDB" id="A0A1F4XK11"/>
<comment type="caution">
    <text evidence="3">The sequence shown here is derived from an EMBL/GenBank/DDBJ whole genome shotgun (WGS) entry which is preliminary data.</text>
</comment>
<dbReference type="PANTHER" id="PTHR35601:SF1">
    <property type="entry name" value="TOXIN RELE"/>
    <property type="match status" value="1"/>
</dbReference>
<dbReference type="Gene3D" id="3.30.2310.20">
    <property type="entry name" value="RelE-like"/>
    <property type="match status" value="1"/>
</dbReference>
<comment type="similarity">
    <text evidence="1">Belongs to the RelE toxin family.</text>
</comment>
<dbReference type="Proteomes" id="UP000177614">
    <property type="component" value="Unassembled WGS sequence"/>
</dbReference>
<protein>
    <recommendedName>
        <fullName evidence="5">Addiction module toxin RelE</fullName>
    </recommendedName>
</protein>
<dbReference type="SUPFAM" id="SSF143011">
    <property type="entry name" value="RelE-like"/>
    <property type="match status" value="1"/>
</dbReference>
<sequence>MAYDIDFSDEANADLYKLDQSLILRITEKIIFFAQQPSPSAFGKILHGKLRGMVRFRVGDYRIVCLLDRERRIIQVIRIGHRRDVYFPT</sequence>
<dbReference type="STRING" id="1817814.A2V81_02725"/>
<reference evidence="3 4" key="1">
    <citation type="journal article" date="2016" name="Nat. Commun.">
        <title>Thousands of microbial genomes shed light on interconnected biogeochemical processes in an aquifer system.</title>
        <authorList>
            <person name="Anantharaman K."/>
            <person name="Brown C.T."/>
            <person name="Hug L.A."/>
            <person name="Sharon I."/>
            <person name="Castelle C.J."/>
            <person name="Probst A.J."/>
            <person name="Thomas B.C."/>
            <person name="Singh A."/>
            <person name="Wilkins M.J."/>
            <person name="Karaoz U."/>
            <person name="Brodie E.L."/>
            <person name="Williams K.H."/>
            <person name="Hubbard S.S."/>
            <person name="Banfield J.F."/>
        </authorList>
    </citation>
    <scope>NUCLEOTIDE SEQUENCE [LARGE SCALE GENOMIC DNA]</scope>
</reference>
<dbReference type="PANTHER" id="PTHR35601">
    <property type="entry name" value="TOXIN RELE"/>
    <property type="match status" value="1"/>
</dbReference>
<evidence type="ECO:0000256" key="2">
    <source>
        <dbReference type="ARBA" id="ARBA00022649"/>
    </source>
</evidence>
<dbReference type="InterPro" id="IPR035093">
    <property type="entry name" value="RelE/ParE_toxin_dom_sf"/>
</dbReference>
<accession>A0A1F4XK11</accession>
<proteinExistence type="inferred from homology"/>
<dbReference type="NCBIfam" id="TIGR02385">
    <property type="entry name" value="RelE_StbE"/>
    <property type="match status" value="1"/>
</dbReference>
<dbReference type="Pfam" id="PF05016">
    <property type="entry name" value="ParE_toxin"/>
    <property type="match status" value="1"/>
</dbReference>
<keyword evidence="2" id="KW-1277">Toxin-antitoxin system</keyword>
<evidence type="ECO:0000313" key="3">
    <source>
        <dbReference type="EMBL" id="OGC82045.1"/>
    </source>
</evidence>
<organism evidence="3 4">
    <name type="scientific">Candidatus Abawacabacteria bacterium RBG_16_42_10</name>
    <dbReference type="NCBI Taxonomy" id="1817814"/>
    <lineage>
        <taxon>Bacteria</taxon>
        <taxon>Candidatus Abawacaibacteriota</taxon>
    </lineage>
</organism>
<evidence type="ECO:0000313" key="4">
    <source>
        <dbReference type="Proteomes" id="UP000177614"/>
    </source>
</evidence>